<dbReference type="OrthoDB" id="5599753at2759"/>
<protein>
    <recommendedName>
        <fullName evidence="4">F-box domain-containing protein</fullName>
    </recommendedName>
</protein>
<dbReference type="InterPro" id="IPR032675">
    <property type="entry name" value="LRR_dom_sf"/>
</dbReference>
<evidence type="ECO:0000256" key="1">
    <source>
        <dbReference type="SAM" id="MobiDB-lite"/>
    </source>
</evidence>
<proteinExistence type="predicted"/>
<dbReference type="RefSeq" id="XP_002780381.1">
    <property type="nucleotide sequence ID" value="XM_002780335.1"/>
</dbReference>
<sequence>MDTCCGSSNGGMSGSSGGGTTEGSSEGDGCSGCNSSRKEGIRRSAKDLLTRYLDRLIVPLVRNGMIRSTVLTALESALDSGQVDSLLVLKTARDAGVPSVDVPPLHGVGPLDDSNALLPMGPLIRIVRFLDPVDAASLARTSRLHADIVRHPATVGGLLVSPHLPRPSLRAVQHLLRHNPPRVGVDTLIQRWLGGHLEGLDVDFTATIRNGRVDSRSKRVMDRLSSIADSLDTDIRVVRFAKCSDVGQDFVPIIRTLQNTKAMTAVTSLTLVGLILEPSPQRSIRLPQRMDNLRRLELTQITVVRGCGLLPSNGTVIAPHLTQLVLAIRPESAALEVVEALIGRGGGGCILEELRVHNLKTPTAVNALAATLSSTISSHLKYLEVGPWTDDFLARVVPTCTALEELSGLDAPSVASPVLIELGIGRLTKLRVLHISVTDEDSLRAVARGIRSSRALLTEISVQYFGPDSLEATLALVRLRIACPQVTTVTFPRANFMRSSPSTAEHHHISAGDTCFMGVAEQKLAEELRPRLICNCALCLLHDDSDSNLDHFHRNVHELWSLLTAAEQSAYETIAAGD</sequence>
<evidence type="ECO:0000313" key="3">
    <source>
        <dbReference type="Proteomes" id="UP000007800"/>
    </source>
</evidence>
<organism evidence="3">
    <name type="scientific">Perkinsus marinus (strain ATCC 50983 / TXsc)</name>
    <dbReference type="NCBI Taxonomy" id="423536"/>
    <lineage>
        <taxon>Eukaryota</taxon>
        <taxon>Sar</taxon>
        <taxon>Alveolata</taxon>
        <taxon>Perkinsozoa</taxon>
        <taxon>Perkinsea</taxon>
        <taxon>Perkinsida</taxon>
        <taxon>Perkinsidae</taxon>
        <taxon>Perkinsus</taxon>
    </lineage>
</organism>
<evidence type="ECO:0000313" key="2">
    <source>
        <dbReference type="EMBL" id="EER12176.1"/>
    </source>
</evidence>
<feature type="region of interest" description="Disordered" evidence="1">
    <location>
        <begin position="1"/>
        <end position="38"/>
    </location>
</feature>
<feature type="compositionally biased region" description="Low complexity" evidence="1">
    <location>
        <begin position="22"/>
        <end position="35"/>
    </location>
</feature>
<gene>
    <name evidence="2" type="ORF">Pmar_PMAR016577</name>
</gene>
<dbReference type="Proteomes" id="UP000007800">
    <property type="component" value="Unassembled WGS sequence"/>
</dbReference>
<dbReference type="InParanoid" id="C5KTJ7"/>
<dbReference type="Gene3D" id="3.80.10.10">
    <property type="entry name" value="Ribonuclease Inhibitor"/>
    <property type="match status" value="1"/>
</dbReference>
<accession>C5KTJ7</accession>
<dbReference type="GeneID" id="9061254"/>
<evidence type="ECO:0008006" key="4">
    <source>
        <dbReference type="Google" id="ProtNLM"/>
    </source>
</evidence>
<dbReference type="EMBL" id="GG676169">
    <property type="protein sequence ID" value="EER12176.1"/>
    <property type="molecule type" value="Genomic_DNA"/>
</dbReference>
<feature type="compositionally biased region" description="Gly residues" evidence="1">
    <location>
        <begin position="8"/>
        <end position="21"/>
    </location>
</feature>
<dbReference type="AlphaFoldDB" id="C5KTJ7"/>
<keyword evidence="3" id="KW-1185">Reference proteome</keyword>
<name>C5KTJ7_PERM5</name>
<reference evidence="2 3" key="1">
    <citation type="submission" date="2008-07" db="EMBL/GenBank/DDBJ databases">
        <authorList>
            <person name="El-Sayed N."/>
            <person name="Caler E."/>
            <person name="Inman J."/>
            <person name="Amedeo P."/>
            <person name="Hass B."/>
            <person name="Wortman J."/>
        </authorList>
    </citation>
    <scope>NUCLEOTIDE SEQUENCE [LARGE SCALE GENOMIC DNA]</scope>
    <source>
        <strain evidence="3">ATCC 50983 / TXsc</strain>
    </source>
</reference>